<dbReference type="InterPro" id="IPR021131">
    <property type="entry name" value="Ribosomal_uL15/eL18"/>
</dbReference>
<evidence type="ECO:0000256" key="4">
    <source>
        <dbReference type="HAMAP-Rule" id="MF_01341"/>
    </source>
</evidence>
<keyword evidence="2 4" id="KW-0689">Ribosomal protein</keyword>
<sequence>MSDLILKAPFGANKKKRIVGRGSSSGRGTTSGKGNKGQQARSGGKTYIGFEGGQMPLFRRIAHRGFSNYPFKKEYSLVNLCDIEVKYADGETVNKETLVSKGLVKKSAGLIKVLGNGDLTKKVSVVVDKVSASAKEKIEKAGGSVTVTNE</sequence>
<dbReference type="PROSITE" id="PS00475">
    <property type="entry name" value="RIBOSOMAL_L15"/>
    <property type="match status" value="1"/>
</dbReference>
<evidence type="ECO:0000256" key="1">
    <source>
        <dbReference type="ARBA" id="ARBA00007320"/>
    </source>
</evidence>
<dbReference type="Gene3D" id="3.100.10.10">
    <property type="match status" value="1"/>
</dbReference>
<evidence type="ECO:0000256" key="3">
    <source>
        <dbReference type="ARBA" id="ARBA00023274"/>
    </source>
</evidence>
<comment type="caution">
    <text evidence="8">The sequence shown here is derived from an EMBL/GenBank/DDBJ whole genome shotgun (WGS) entry which is preliminary data.</text>
</comment>
<feature type="region of interest" description="Disordered" evidence="6">
    <location>
        <begin position="17"/>
        <end position="45"/>
    </location>
</feature>
<evidence type="ECO:0000256" key="6">
    <source>
        <dbReference type="SAM" id="MobiDB-lite"/>
    </source>
</evidence>
<dbReference type="SUPFAM" id="SSF52080">
    <property type="entry name" value="Ribosomal proteins L15p and L18e"/>
    <property type="match status" value="1"/>
</dbReference>
<dbReference type="GO" id="GO:0006412">
    <property type="term" value="P:translation"/>
    <property type="evidence" value="ECO:0007669"/>
    <property type="project" value="UniProtKB-UniRule"/>
</dbReference>
<keyword evidence="3 4" id="KW-0687">Ribonucleoprotein</keyword>
<reference evidence="8" key="1">
    <citation type="journal article" date="2021" name="PeerJ">
        <title>Extensive microbial diversity within the chicken gut microbiome revealed by metagenomics and culture.</title>
        <authorList>
            <person name="Gilroy R."/>
            <person name="Ravi A."/>
            <person name="Getino M."/>
            <person name="Pursley I."/>
            <person name="Horton D.L."/>
            <person name="Alikhan N.F."/>
            <person name="Baker D."/>
            <person name="Gharbi K."/>
            <person name="Hall N."/>
            <person name="Watson M."/>
            <person name="Adriaenssens E.M."/>
            <person name="Foster-Nyarko E."/>
            <person name="Jarju S."/>
            <person name="Secka A."/>
            <person name="Antonio M."/>
            <person name="Oren A."/>
            <person name="Chaudhuri R.R."/>
            <person name="La Ragione R."/>
            <person name="Hildebrand F."/>
            <person name="Pallen M.J."/>
        </authorList>
    </citation>
    <scope>NUCLEOTIDE SEQUENCE</scope>
    <source>
        <strain evidence="8">Gambia15-2214</strain>
    </source>
</reference>
<feature type="compositionally biased region" description="Gly residues" evidence="6">
    <location>
        <begin position="23"/>
        <end position="35"/>
    </location>
</feature>
<dbReference type="InterPro" id="IPR005749">
    <property type="entry name" value="Ribosomal_uL15_bac-type"/>
</dbReference>
<evidence type="ECO:0000313" key="8">
    <source>
        <dbReference type="EMBL" id="MBU3850339.1"/>
    </source>
</evidence>
<dbReference type="GO" id="GO:0022625">
    <property type="term" value="C:cytosolic large ribosomal subunit"/>
    <property type="evidence" value="ECO:0007669"/>
    <property type="project" value="TreeGrafter"/>
</dbReference>
<dbReference type="PANTHER" id="PTHR12934:SF11">
    <property type="entry name" value="LARGE RIBOSOMAL SUBUNIT PROTEIN UL15M"/>
    <property type="match status" value="1"/>
</dbReference>
<protein>
    <recommendedName>
        <fullName evidence="4">Large ribosomal subunit protein uL15</fullName>
    </recommendedName>
</protein>
<evidence type="ECO:0000256" key="2">
    <source>
        <dbReference type="ARBA" id="ARBA00022980"/>
    </source>
</evidence>
<dbReference type="InterPro" id="IPR036227">
    <property type="entry name" value="Ribosomal_uL15/eL18_sf"/>
</dbReference>
<dbReference type="GO" id="GO:0003735">
    <property type="term" value="F:structural constituent of ribosome"/>
    <property type="evidence" value="ECO:0007669"/>
    <property type="project" value="InterPro"/>
</dbReference>
<comment type="function">
    <text evidence="4">Binds to the 23S rRNA.</text>
</comment>
<comment type="similarity">
    <text evidence="1 4 5">Belongs to the universal ribosomal protein uL15 family.</text>
</comment>
<keyword evidence="4" id="KW-0694">RNA-binding</keyword>
<name>A0A9E2NZR1_9SPIR</name>
<dbReference type="Pfam" id="PF00828">
    <property type="entry name" value="Ribosomal_L27A"/>
    <property type="match status" value="1"/>
</dbReference>
<reference evidence="8" key="2">
    <citation type="submission" date="2021-04" db="EMBL/GenBank/DDBJ databases">
        <authorList>
            <person name="Gilroy R."/>
        </authorList>
    </citation>
    <scope>NUCLEOTIDE SEQUENCE</scope>
    <source>
        <strain evidence="8">Gambia15-2214</strain>
    </source>
</reference>
<comment type="subunit">
    <text evidence="4">Part of the 50S ribosomal subunit.</text>
</comment>
<dbReference type="HAMAP" id="MF_01341">
    <property type="entry name" value="Ribosomal_uL15"/>
    <property type="match status" value="1"/>
</dbReference>
<dbReference type="AlphaFoldDB" id="A0A9E2NZR1"/>
<dbReference type="Proteomes" id="UP000823914">
    <property type="component" value="Unassembled WGS sequence"/>
</dbReference>
<evidence type="ECO:0000259" key="7">
    <source>
        <dbReference type="Pfam" id="PF00828"/>
    </source>
</evidence>
<evidence type="ECO:0000313" key="9">
    <source>
        <dbReference type="Proteomes" id="UP000823914"/>
    </source>
</evidence>
<dbReference type="InterPro" id="IPR030878">
    <property type="entry name" value="Ribosomal_uL15"/>
</dbReference>
<dbReference type="InterPro" id="IPR001196">
    <property type="entry name" value="Ribosomal_uL15_CS"/>
</dbReference>
<dbReference type="EMBL" id="JAHLFV010000169">
    <property type="protein sequence ID" value="MBU3850339.1"/>
    <property type="molecule type" value="Genomic_DNA"/>
</dbReference>
<evidence type="ECO:0000256" key="5">
    <source>
        <dbReference type="RuleBase" id="RU003888"/>
    </source>
</evidence>
<proteinExistence type="inferred from homology"/>
<dbReference type="GO" id="GO:0019843">
    <property type="term" value="F:rRNA binding"/>
    <property type="evidence" value="ECO:0007669"/>
    <property type="project" value="UniProtKB-UniRule"/>
</dbReference>
<dbReference type="PANTHER" id="PTHR12934">
    <property type="entry name" value="50S RIBOSOMAL PROTEIN L15"/>
    <property type="match status" value="1"/>
</dbReference>
<dbReference type="NCBIfam" id="TIGR01071">
    <property type="entry name" value="rplO_bact"/>
    <property type="match status" value="1"/>
</dbReference>
<accession>A0A9E2NZR1</accession>
<keyword evidence="4" id="KW-0699">rRNA-binding</keyword>
<feature type="domain" description="Large ribosomal subunit protein uL15/eL18" evidence="7">
    <location>
        <begin position="78"/>
        <end position="146"/>
    </location>
</feature>
<gene>
    <name evidence="4 8" type="primary">rplO</name>
    <name evidence="8" type="ORF">IAA16_07225</name>
</gene>
<organism evidence="8 9">
    <name type="scientific">Candidatus Treponema excrementipullorum</name>
    <dbReference type="NCBI Taxonomy" id="2838768"/>
    <lineage>
        <taxon>Bacteria</taxon>
        <taxon>Pseudomonadati</taxon>
        <taxon>Spirochaetota</taxon>
        <taxon>Spirochaetia</taxon>
        <taxon>Spirochaetales</taxon>
        <taxon>Treponemataceae</taxon>
        <taxon>Treponema</taxon>
    </lineage>
</organism>